<evidence type="ECO:0000313" key="4">
    <source>
        <dbReference type="RefSeq" id="XP_034244871.1"/>
    </source>
</evidence>
<evidence type="ECO:0000256" key="2">
    <source>
        <dbReference type="SAM" id="SignalP"/>
    </source>
</evidence>
<dbReference type="RefSeq" id="XP_034244871.1">
    <property type="nucleotide sequence ID" value="XM_034388980.1"/>
</dbReference>
<protein>
    <submittedName>
        <fullName evidence="4">Uncharacterized protein LOC117647277</fullName>
    </submittedName>
</protein>
<keyword evidence="3" id="KW-1185">Reference proteome</keyword>
<dbReference type="OrthoDB" id="6350087at2759"/>
<feature type="region of interest" description="Disordered" evidence="1">
    <location>
        <begin position="98"/>
        <end position="157"/>
    </location>
</feature>
<dbReference type="KEGG" id="tpal:117647277"/>
<dbReference type="AlphaFoldDB" id="A0A6P8Z4Z3"/>
<gene>
    <name evidence="4" type="primary">LOC117647277</name>
</gene>
<reference evidence="4" key="1">
    <citation type="submission" date="2025-08" db="UniProtKB">
        <authorList>
            <consortium name="RefSeq"/>
        </authorList>
    </citation>
    <scope>IDENTIFICATION</scope>
    <source>
        <tissue evidence="4">Total insect</tissue>
    </source>
</reference>
<dbReference type="GeneID" id="117647277"/>
<organism evidence="4">
    <name type="scientific">Thrips palmi</name>
    <name type="common">Melon thrips</name>
    <dbReference type="NCBI Taxonomy" id="161013"/>
    <lineage>
        <taxon>Eukaryota</taxon>
        <taxon>Metazoa</taxon>
        <taxon>Ecdysozoa</taxon>
        <taxon>Arthropoda</taxon>
        <taxon>Hexapoda</taxon>
        <taxon>Insecta</taxon>
        <taxon>Pterygota</taxon>
        <taxon>Neoptera</taxon>
        <taxon>Paraneoptera</taxon>
        <taxon>Thysanoptera</taxon>
        <taxon>Terebrantia</taxon>
        <taxon>Thripoidea</taxon>
        <taxon>Thripidae</taxon>
        <taxon>Thrips</taxon>
    </lineage>
</organism>
<accession>A0A6P8Z4Z3</accession>
<evidence type="ECO:0000313" key="3">
    <source>
        <dbReference type="Proteomes" id="UP000515158"/>
    </source>
</evidence>
<dbReference type="InParanoid" id="A0A6P8Z4Z3"/>
<sequence>MYTANPVLGPQMQTAACRPLVPLLVLAALGSLAAVQAFTHAPPPWSSLRALRARRSIELQQQQQLAPDPRVHVQAEQQLRHLEQISRAHLQNWAALQRQQMKPRVPARPEPPKEPTQPNDGGAAPLDDRTDAPAVPPSSTKMPIAQHSGATNELDTDGPPSKCVWAILTCCQPQSAAVRYSCFELLNCPGAFWDGSPCEAAVTSAALRRANKFYSKTP</sequence>
<dbReference type="Proteomes" id="UP000515158">
    <property type="component" value="Unplaced"/>
</dbReference>
<keyword evidence="2" id="KW-0732">Signal</keyword>
<proteinExistence type="predicted"/>
<name>A0A6P8Z4Z3_THRPL</name>
<evidence type="ECO:0000256" key="1">
    <source>
        <dbReference type="SAM" id="MobiDB-lite"/>
    </source>
</evidence>
<feature type="chain" id="PRO_5028433685" evidence="2">
    <location>
        <begin position="38"/>
        <end position="218"/>
    </location>
</feature>
<feature type="signal peptide" evidence="2">
    <location>
        <begin position="1"/>
        <end position="37"/>
    </location>
</feature>